<dbReference type="Proteomes" id="UP001457282">
    <property type="component" value="Unassembled WGS sequence"/>
</dbReference>
<protein>
    <submittedName>
        <fullName evidence="1">Uncharacterized protein</fullName>
    </submittedName>
</protein>
<reference evidence="1 2" key="1">
    <citation type="journal article" date="2023" name="G3 (Bethesda)">
        <title>A chromosome-length genome assembly and annotation of blackberry (Rubus argutus, cv. 'Hillquist').</title>
        <authorList>
            <person name="Bruna T."/>
            <person name="Aryal R."/>
            <person name="Dudchenko O."/>
            <person name="Sargent D.J."/>
            <person name="Mead D."/>
            <person name="Buti M."/>
            <person name="Cavallini A."/>
            <person name="Hytonen T."/>
            <person name="Andres J."/>
            <person name="Pham M."/>
            <person name="Weisz D."/>
            <person name="Mascagni F."/>
            <person name="Usai G."/>
            <person name="Natali L."/>
            <person name="Bassil N."/>
            <person name="Fernandez G.E."/>
            <person name="Lomsadze A."/>
            <person name="Armour M."/>
            <person name="Olukolu B."/>
            <person name="Poorten T."/>
            <person name="Britton C."/>
            <person name="Davik J."/>
            <person name="Ashrafi H."/>
            <person name="Aiden E.L."/>
            <person name="Borodovsky M."/>
            <person name="Worthington M."/>
        </authorList>
    </citation>
    <scope>NUCLEOTIDE SEQUENCE [LARGE SCALE GENOMIC DNA]</scope>
    <source>
        <strain evidence="1">PI 553951</strain>
    </source>
</reference>
<evidence type="ECO:0000313" key="1">
    <source>
        <dbReference type="EMBL" id="KAK9949128.1"/>
    </source>
</evidence>
<organism evidence="1 2">
    <name type="scientific">Rubus argutus</name>
    <name type="common">Southern blackberry</name>
    <dbReference type="NCBI Taxonomy" id="59490"/>
    <lineage>
        <taxon>Eukaryota</taxon>
        <taxon>Viridiplantae</taxon>
        <taxon>Streptophyta</taxon>
        <taxon>Embryophyta</taxon>
        <taxon>Tracheophyta</taxon>
        <taxon>Spermatophyta</taxon>
        <taxon>Magnoliopsida</taxon>
        <taxon>eudicotyledons</taxon>
        <taxon>Gunneridae</taxon>
        <taxon>Pentapetalae</taxon>
        <taxon>rosids</taxon>
        <taxon>fabids</taxon>
        <taxon>Rosales</taxon>
        <taxon>Rosaceae</taxon>
        <taxon>Rosoideae</taxon>
        <taxon>Rosoideae incertae sedis</taxon>
        <taxon>Rubus</taxon>
    </lineage>
</organism>
<gene>
    <name evidence="1" type="ORF">M0R45_004668</name>
</gene>
<evidence type="ECO:0000313" key="2">
    <source>
        <dbReference type="Proteomes" id="UP001457282"/>
    </source>
</evidence>
<comment type="caution">
    <text evidence="1">The sequence shown here is derived from an EMBL/GenBank/DDBJ whole genome shotgun (WGS) entry which is preliminary data.</text>
</comment>
<accession>A0AAW1YKE7</accession>
<keyword evidence="2" id="KW-1185">Reference proteome</keyword>
<name>A0AAW1YKE7_RUBAR</name>
<dbReference type="EMBL" id="JBEDUW010000001">
    <property type="protein sequence ID" value="KAK9949128.1"/>
    <property type="molecule type" value="Genomic_DNA"/>
</dbReference>
<sequence>MAEYRDGRMGLTSLKRLAQGVIGKMNWYKNGYDDYDFTDSPLLNYYLPGSVHQNSKQPWLWLVVVEALFLQKVTLYSNWEPCWCAGTPRVVARSNTYINLKTHFCCSGSAPQHAQLMLEPMKSFTYVKPMQYSIVYLSCDAKTKEHATKRKELHGKTSIRAMSGTWGEKLDGALFYVYKFDFSCDIVTELYSGFILLIESELADDVGNIELELYLVSKRVNV</sequence>
<proteinExistence type="predicted"/>
<dbReference type="AlphaFoldDB" id="A0AAW1YKE7"/>